<feature type="signal peptide" evidence="1">
    <location>
        <begin position="1"/>
        <end position="21"/>
    </location>
</feature>
<evidence type="ECO:0000313" key="3">
    <source>
        <dbReference type="Proteomes" id="UP000317747"/>
    </source>
</evidence>
<feature type="chain" id="PRO_5022939895" evidence="1">
    <location>
        <begin position="22"/>
        <end position="206"/>
    </location>
</feature>
<keyword evidence="3" id="KW-1185">Reference proteome</keyword>
<dbReference type="Gene3D" id="1.25.40.10">
    <property type="entry name" value="Tetratricopeptide repeat domain"/>
    <property type="match status" value="1"/>
</dbReference>
<reference evidence="2 3" key="1">
    <citation type="submission" date="2019-06" db="EMBL/GenBank/DDBJ databases">
        <title>Taxogenomics and systematics of the genus Pantoea.</title>
        <authorList>
            <person name="Tambong J.T."/>
        </authorList>
    </citation>
    <scope>NUCLEOTIDE SEQUENCE [LARGE SCALE GENOMIC DNA]</scope>
    <source>
        <strain evidence="2 3">LMG 24200</strain>
    </source>
</reference>
<sequence length="206" mass="22371">MKPLFALLTLSLTALPGLASAETPLSSLQKAWSVCQYRTLENQKQSCLSDLSQQAHRVQGRDSDPELLIWSAIIDSSWAGAKGGLGALSLVKQAKADLEKAMAINPQALQGSAYTSLGALYYQVPGWPVGFGDNKKAEAMLQKALAINPDGIDPNYFYGDFQLEQGNKALARRYLDKALKAAPRPGREIADSGRHADIQRDLKKLD</sequence>
<keyword evidence="1" id="KW-0732">Signal</keyword>
<dbReference type="Pfam" id="PF14559">
    <property type="entry name" value="TPR_19"/>
    <property type="match status" value="1"/>
</dbReference>
<dbReference type="Proteomes" id="UP000317747">
    <property type="component" value="Unassembled WGS sequence"/>
</dbReference>
<gene>
    <name evidence="2" type="ORF">FJW01_10750</name>
</gene>
<organism evidence="2 3">
    <name type="scientific">Pantoea deleyi</name>
    <dbReference type="NCBI Taxonomy" id="470932"/>
    <lineage>
        <taxon>Bacteria</taxon>
        <taxon>Pseudomonadati</taxon>
        <taxon>Pseudomonadota</taxon>
        <taxon>Gammaproteobacteria</taxon>
        <taxon>Enterobacterales</taxon>
        <taxon>Erwiniaceae</taxon>
        <taxon>Pantoea</taxon>
    </lineage>
</organism>
<evidence type="ECO:0000256" key="1">
    <source>
        <dbReference type="SAM" id="SignalP"/>
    </source>
</evidence>
<dbReference type="EMBL" id="VHJA01000055">
    <property type="protein sequence ID" value="TPV41585.1"/>
    <property type="molecule type" value="Genomic_DNA"/>
</dbReference>
<proteinExistence type="predicted"/>
<dbReference type="AlphaFoldDB" id="A0A506Q873"/>
<accession>A0A506Q873</accession>
<evidence type="ECO:0000313" key="2">
    <source>
        <dbReference type="EMBL" id="TPV41585.1"/>
    </source>
</evidence>
<dbReference type="SUPFAM" id="SSF48452">
    <property type="entry name" value="TPR-like"/>
    <property type="match status" value="1"/>
</dbReference>
<name>A0A506Q873_9GAMM</name>
<dbReference type="InterPro" id="IPR011990">
    <property type="entry name" value="TPR-like_helical_dom_sf"/>
</dbReference>
<comment type="caution">
    <text evidence="2">The sequence shown here is derived from an EMBL/GenBank/DDBJ whole genome shotgun (WGS) entry which is preliminary data.</text>
</comment>
<protein>
    <submittedName>
        <fullName evidence="2">Tetratricopeptide repeat protein</fullName>
    </submittedName>
</protein>
<dbReference type="RefSeq" id="WP_128085358.1">
    <property type="nucleotide sequence ID" value="NZ_CP071407.1"/>
</dbReference>
<dbReference type="OrthoDB" id="9812424at2"/>